<protein>
    <submittedName>
        <fullName evidence="2">Uncharacterized protein</fullName>
    </submittedName>
</protein>
<evidence type="ECO:0000313" key="3">
    <source>
        <dbReference type="Proteomes" id="UP001292182"/>
    </source>
</evidence>
<proteinExistence type="predicted"/>
<comment type="caution">
    <text evidence="2">The sequence shown here is derived from an EMBL/GenBank/DDBJ whole genome shotgun (WGS) entry which is preliminary data.</text>
</comment>
<keyword evidence="3" id="KW-1185">Reference proteome</keyword>
<gene>
    <name evidence="2" type="ORF">N4G62_03275</name>
</gene>
<name>A0ABU5LMX4_9SPHN</name>
<organism evidence="2 3">
    <name type="scientific">Sphingomonas sanguinis</name>
    <dbReference type="NCBI Taxonomy" id="33051"/>
    <lineage>
        <taxon>Bacteria</taxon>
        <taxon>Pseudomonadati</taxon>
        <taxon>Pseudomonadota</taxon>
        <taxon>Alphaproteobacteria</taxon>
        <taxon>Sphingomonadales</taxon>
        <taxon>Sphingomonadaceae</taxon>
        <taxon>Sphingomonas</taxon>
    </lineage>
</organism>
<reference evidence="3" key="1">
    <citation type="submission" date="2023-07" db="EMBL/GenBank/DDBJ databases">
        <title>Whole genome sequence analysis of rice epiphytic Sphingomonas sanguinis OsEp_Plm_15B2.</title>
        <authorList>
            <person name="Sahu K.P."/>
            <person name="Asharani P."/>
            <person name="Reddy B."/>
            <person name="Kumar A."/>
        </authorList>
    </citation>
    <scope>NUCLEOTIDE SEQUENCE [LARGE SCALE GENOMIC DNA]</scope>
    <source>
        <strain evidence="3">OsEp_Plm_15B2</strain>
    </source>
</reference>
<evidence type="ECO:0000313" key="2">
    <source>
        <dbReference type="EMBL" id="MDZ7281051.1"/>
    </source>
</evidence>
<dbReference type="RefSeq" id="WP_322538547.1">
    <property type="nucleotide sequence ID" value="NZ_JAOBTW010000003.1"/>
</dbReference>
<dbReference type="EMBL" id="JAOBTW010000003">
    <property type="protein sequence ID" value="MDZ7281051.1"/>
    <property type="molecule type" value="Genomic_DNA"/>
</dbReference>
<evidence type="ECO:0000256" key="1">
    <source>
        <dbReference type="SAM" id="MobiDB-lite"/>
    </source>
</evidence>
<feature type="region of interest" description="Disordered" evidence="1">
    <location>
        <begin position="179"/>
        <end position="202"/>
    </location>
</feature>
<dbReference type="Proteomes" id="UP001292182">
    <property type="component" value="Unassembled WGS sequence"/>
</dbReference>
<sequence length="202" mass="22013">MTQPTNEFAGETALDFEDLRAEISLLRRAVEGLTAAREHMPDYTPTLGSMMAQLKTTQEALHRIERSPAVALTPVALTKEIVQAAANARADDARKLDEARDTIARSIGRIDGIVERGQSVEGQSRLLRRSCAATAMATMLLWSILPGAIARSLPSRWHVPEWMAARIVGPEYVNTGKGGKLVINPEPQPNGHQVAKSRNSPD</sequence>
<accession>A0ABU5LMX4</accession>